<feature type="transmembrane region" description="Helical" evidence="2">
    <location>
        <begin position="172"/>
        <end position="197"/>
    </location>
</feature>
<dbReference type="Gene3D" id="1.10.260.40">
    <property type="entry name" value="lambda repressor-like DNA-binding domains"/>
    <property type="match status" value="1"/>
</dbReference>
<feature type="transmembrane region" description="Helical" evidence="2">
    <location>
        <begin position="112"/>
        <end position="131"/>
    </location>
</feature>
<organism evidence="4 5">
    <name type="scientific">Lactococcus lactis subsp. lactis</name>
    <name type="common">Streptococcus lactis</name>
    <dbReference type="NCBI Taxonomy" id="1360"/>
    <lineage>
        <taxon>Bacteria</taxon>
        <taxon>Bacillati</taxon>
        <taxon>Bacillota</taxon>
        <taxon>Bacilli</taxon>
        <taxon>Lactobacillales</taxon>
        <taxon>Streptococcaceae</taxon>
        <taxon>Lactococcus</taxon>
    </lineage>
</organism>
<dbReference type="PANTHER" id="PTHR46558:SF15">
    <property type="entry name" value="HELIX-TURN-HELIX DOMAIN PROTEIN"/>
    <property type="match status" value="1"/>
</dbReference>
<evidence type="ECO:0000313" key="4">
    <source>
        <dbReference type="EMBL" id="ARD95095.2"/>
    </source>
</evidence>
<feature type="domain" description="HTH cro/C1-type" evidence="3">
    <location>
        <begin position="8"/>
        <end position="62"/>
    </location>
</feature>
<feature type="transmembrane region" description="Helical" evidence="2">
    <location>
        <begin position="84"/>
        <end position="106"/>
    </location>
</feature>
<dbReference type="EMBL" id="CP090823">
    <property type="protein sequence ID" value="ARD95095.2"/>
    <property type="molecule type" value="Genomic_DNA"/>
</dbReference>
<dbReference type="SMART" id="SM00530">
    <property type="entry name" value="HTH_XRE"/>
    <property type="match status" value="1"/>
</dbReference>
<keyword evidence="2" id="KW-0812">Transmembrane</keyword>
<keyword evidence="2" id="KW-0472">Membrane</keyword>
<evidence type="ECO:0000313" key="5">
    <source>
        <dbReference type="Proteomes" id="UP001055586"/>
    </source>
</evidence>
<keyword evidence="1" id="KW-0238">DNA-binding</keyword>
<dbReference type="AlphaFoldDB" id="A0AAC9R0K3"/>
<dbReference type="CDD" id="cd00093">
    <property type="entry name" value="HTH_XRE"/>
    <property type="match status" value="1"/>
</dbReference>
<proteinExistence type="predicted"/>
<accession>A0AAC9R0K3</accession>
<keyword evidence="2" id="KW-1133">Transmembrane helix</keyword>
<name>A0AAC9R0K3_LACLL</name>
<reference evidence="4" key="1">
    <citation type="submission" date="2023-09" db="EMBL/GenBank/DDBJ databases">
        <title>Complete Genomes and Methylome analysis of Lactococcus lactis subs lactis strains.</title>
        <authorList>
            <person name="Fomenkov A."/>
            <person name="McDonnell B."/>
            <person name="Sun L."/>
            <person name="Van Sinderen D."/>
            <person name="Roberts R.J."/>
        </authorList>
    </citation>
    <scope>NUCLEOTIDE SEQUENCE</scope>
    <source>
        <strain evidence="4">229</strain>
    </source>
</reference>
<dbReference type="GO" id="GO:0003677">
    <property type="term" value="F:DNA binding"/>
    <property type="evidence" value="ECO:0007669"/>
    <property type="project" value="UniProtKB-KW"/>
</dbReference>
<evidence type="ECO:0000256" key="1">
    <source>
        <dbReference type="ARBA" id="ARBA00023125"/>
    </source>
</evidence>
<dbReference type="SUPFAM" id="SSF47413">
    <property type="entry name" value="lambda repressor-like DNA-binding domains"/>
    <property type="match status" value="1"/>
</dbReference>
<dbReference type="Pfam" id="PF12844">
    <property type="entry name" value="HTH_19"/>
    <property type="match status" value="1"/>
</dbReference>
<dbReference type="RefSeq" id="WP_081172093.1">
    <property type="nucleotide sequence ID" value="NZ_CP015906.2"/>
</dbReference>
<dbReference type="PROSITE" id="PS50943">
    <property type="entry name" value="HTH_CROC1"/>
    <property type="match status" value="1"/>
</dbReference>
<dbReference type="PANTHER" id="PTHR46558">
    <property type="entry name" value="TRACRIPTIONAL REGULATORY PROTEIN-RELATED-RELATED"/>
    <property type="match status" value="1"/>
</dbReference>
<dbReference type="Proteomes" id="UP001055586">
    <property type="component" value="Chromosome"/>
</dbReference>
<dbReference type="InterPro" id="IPR010982">
    <property type="entry name" value="Lambda_DNA-bd_dom_sf"/>
</dbReference>
<evidence type="ECO:0000256" key="2">
    <source>
        <dbReference type="SAM" id="Phobius"/>
    </source>
</evidence>
<protein>
    <submittedName>
        <fullName evidence="4">Helix-turn-helix transcriptional regulator</fullName>
    </submittedName>
</protein>
<gene>
    <name evidence="4" type="ORF">LL229_0203</name>
</gene>
<dbReference type="InterPro" id="IPR001387">
    <property type="entry name" value="Cro/C1-type_HTH"/>
</dbReference>
<sequence>MMIIGQRIKEYRKIYNLSQDDLSEKLFVSRQTISNWETGKTYPDIQIIISLSLLFNVSLNELIEEDMEEMKMKVNNNKERKYSEFYALVMIISTILAALSTGLVIAFPKYNILIFVPIILFIPGIWSAFLLEKFKKNNDLKTYKEILAFSQNKEMSTLRENRNFTKLYIEKFLIVSCFTVIVAIICGFSILIVKAVVHSF</sequence>
<evidence type="ECO:0000259" key="3">
    <source>
        <dbReference type="PROSITE" id="PS50943"/>
    </source>
</evidence>